<name>A0A819KTC4_9BILA</name>
<feature type="domain" description="MULE transposase" evidence="1">
    <location>
        <begin position="150"/>
        <end position="246"/>
    </location>
</feature>
<dbReference type="AlphaFoldDB" id="A0A819KTC4"/>
<dbReference type="Pfam" id="PF10551">
    <property type="entry name" value="MULE"/>
    <property type="match status" value="1"/>
</dbReference>
<dbReference type="Proteomes" id="UP000663823">
    <property type="component" value="Unassembled WGS sequence"/>
</dbReference>
<evidence type="ECO:0000259" key="1">
    <source>
        <dbReference type="Pfam" id="PF10551"/>
    </source>
</evidence>
<organism evidence="2 3">
    <name type="scientific">Rotaria sordida</name>
    <dbReference type="NCBI Taxonomy" id="392033"/>
    <lineage>
        <taxon>Eukaryota</taxon>
        <taxon>Metazoa</taxon>
        <taxon>Spiralia</taxon>
        <taxon>Gnathifera</taxon>
        <taxon>Rotifera</taxon>
        <taxon>Eurotatoria</taxon>
        <taxon>Bdelloidea</taxon>
        <taxon>Philodinida</taxon>
        <taxon>Philodinidae</taxon>
        <taxon>Rotaria</taxon>
    </lineage>
</organism>
<dbReference type="InterPro" id="IPR018289">
    <property type="entry name" value="MULE_transposase_dom"/>
</dbReference>
<dbReference type="EMBL" id="CAJOAX010005501">
    <property type="protein sequence ID" value="CAF3950322.1"/>
    <property type="molecule type" value="Genomic_DNA"/>
</dbReference>
<dbReference type="PANTHER" id="PTHR47160:SF10">
    <property type="entry name" value="MULE TRANSPOSASE DOMAIN-CONTAINING PROTEIN"/>
    <property type="match status" value="1"/>
</dbReference>
<gene>
    <name evidence="2" type="ORF">OTI717_LOCUS26347</name>
</gene>
<dbReference type="PANTHER" id="PTHR47160">
    <property type="entry name" value="PUTATIVE-RELATED"/>
    <property type="match status" value="1"/>
</dbReference>
<evidence type="ECO:0000313" key="3">
    <source>
        <dbReference type="Proteomes" id="UP000663823"/>
    </source>
</evidence>
<protein>
    <recommendedName>
        <fullName evidence="1">MULE transposase domain-containing protein</fullName>
    </recommendedName>
</protein>
<reference evidence="2" key="1">
    <citation type="submission" date="2021-02" db="EMBL/GenBank/DDBJ databases">
        <authorList>
            <person name="Nowell W R."/>
        </authorList>
    </citation>
    <scope>NUCLEOTIDE SEQUENCE</scope>
</reference>
<proteinExistence type="predicted"/>
<accession>A0A819KTC4</accession>
<evidence type="ECO:0000313" key="2">
    <source>
        <dbReference type="EMBL" id="CAF3950322.1"/>
    </source>
</evidence>
<sequence>MCTEHSCGVYIHTSLTKELICVSGNHNHPANPDQLEAKLLRDKMKERILAETTPITKIYDEEIVKANLSKGATAILPTVVQYRSNMSKARRKNTPVIPSTIVFDIPELYQQTLSSKRFLLIDLFIKRGKDRILVFSSDQQLELLFKSDTIFMDGTFDTTPAHFKQVYLIHAHKFGQGLPVAFCLLPNKRAKSYTELIEQLKIQANFMGKQFHPQRVITDYEPALMPVLEQEFPTAVHHGCMFHFNQAIHRKITNLGLANDYLHNETIRDQSRQLMALSLMPNNEVENQFQRLQTIMSTSLSDLLLYFKHQWMHGVVPIRMWNFHNVNHRTNNTSEAYNLRFATRLSRKHPNIWSFIQLIQSEHVRFEHISTQLDADASAPQQSKKTKAFQMRFDTLHDRFLKKKINANELLSGLSLLIGNKKK</sequence>
<comment type="caution">
    <text evidence="2">The sequence shown here is derived from an EMBL/GenBank/DDBJ whole genome shotgun (WGS) entry which is preliminary data.</text>
</comment>